<dbReference type="OrthoDB" id="14603at2759"/>
<dbReference type="InterPro" id="IPR022533">
    <property type="entry name" value="Cox20"/>
</dbReference>
<dbReference type="EMBL" id="JAPFRF010000002">
    <property type="protein sequence ID" value="KAJ7342108.1"/>
    <property type="molecule type" value="Genomic_DNA"/>
</dbReference>
<gene>
    <name evidence="10" type="ORF">JRQ81_008989</name>
</gene>
<evidence type="ECO:0000313" key="11">
    <source>
        <dbReference type="Proteomes" id="UP001142489"/>
    </source>
</evidence>
<evidence type="ECO:0000313" key="10">
    <source>
        <dbReference type="EMBL" id="KAJ7342108.1"/>
    </source>
</evidence>
<dbReference type="PRINTS" id="PR02049">
    <property type="entry name" value="PROTEINF36A"/>
</dbReference>
<evidence type="ECO:0000256" key="1">
    <source>
        <dbReference type="ARBA" id="ARBA00004273"/>
    </source>
</evidence>
<proteinExistence type="inferred from homology"/>
<keyword evidence="6 9" id="KW-1133">Transmembrane helix</keyword>
<evidence type="ECO:0000256" key="4">
    <source>
        <dbReference type="ARBA" id="ARBA00022692"/>
    </source>
</evidence>
<evidence type="ECO:0000256" key="3">
    <source>
        <dbReference type="ARBA" id="ARBA00017689"/>
    </source>
</evidence>
<evidence type="ECO:0000256" key="8">
    <source>
        <dbReference type="ARBA" id="ARBA00023136"/>
    </source>
</evidence>
<reference evidence="10" key="1">
    <citation type="journal article" date="2023" name="DNA Res.">
        <title>Chromosome-level genome assembly of Phrynocephalus forsythii using third-generation DNA sequencing and Hi-C analysis.</title>
        <authorList>
            <person name="Qi Y."/>
            <person name="Zhao W."/>
            <person name="Zhao Y."/>
            <person name="Niu C."/>
            <person name="Cao S."/>
            <person name="Zhang Y."/>
        </authorList>
    </citation>
    <scope>NUCLEOTIDE SEQUENCE</scope>
    <source>
        <tissue evidence="10">Muscle</tissue>
    </source>
</reference>
<name>A0A9Q0Y502_9SAUR</name>
<dbReference type="AlphaFoldDB" id="A0A9Q0Y502"/>
<evidence type="ECO:0000256" key="6">
    <source>
        <dbReference type="ARBA" id="ARBA00022989"/>
    </source>
</evidence>
<keyword evidence="5" id="KW-0999">Mitochondrion inner membrane</keyword>
<dbReference type="Proteomes" id="UP001142489">
    <property type="component" value="Unassembled WGS sequence"/>
</dbReference>
<comment type="subcellular location">
    <subcellularLocation>
        <location evidence="1">Mitochondrion inner membrane</location>
    </subcellularLocation>
</comment>
<accession>A0A9Q0Y502</accession>
<dbReference type="PANTHER" id="PTHR31586">
    <property type="entry name" value="CYTOCHROME C OXIDASE PROTEIN 20"/>
    <property type="match status" value="1"/>
</dbReference>
<keyword evidence="4 9" id="KW-0812">Transmembrane</keyword>
<feature type="transmembrane region" description="Helical" evidence="9">
    <location>
        <begin position="68"/>
        <end position="87"/>
    </location>
</feature>
<dbReference type="GO" id="GO:0005743">
    <property type="term" value="C:mitochondrial inner membrane"/>
    <property type="evidence" value="ECO:0007669"/>
    <property type="project" value="UniProtKB-SubCell"/>
</dbReference>
<organism evidence="10 11">
    <name type="scientific">Phrynocephalus forsythii</name>
    <dbReference type="NCBI Taxonomy" id="171643"/>
    <lineage>
        <taxon>Eukaryota</taxon>
        <taxon>Metazoa</taxon>
        <taxon>Chordata</taxon>
        <taxon>Craniata</taxon>
        <taxon>Vertebrata</taxon>
        <taxon>Euteleostomi</taxon>
        <taxon>Lepidosauria</taxon>
        <taxon>Squamata</taxon>
        <taxon>Bifurcata</taxon>
        <taxon>Unidentata</taxon>
        <taxon>Episquamata</taxon>
        <taxon>Toxicofera</taxon>
        <taxon>Iguania</taxon>
        <taxon>Acrodonta</taxon>
        <taxon>Agamidae</taxon>
        <taxon>Agaminae</taxon>
        <taxon>Phrynocephalus</taxon>
    </lineage>
</organism>
<dbReference type="GO" id="GO:0033617">
    <property type="term" value="P:mitochondrial respiratory chain complex IV assembly"/>
    <property type="evidence" value="ECO:0007669"/>
    <property type="project" value="InterPro"/>
</dbReference>
<feature type="transmembrane region" description="Helical" evidence="9">
    <location>
        <begin position="93"/>
        <end position="113"/>
    </location>
</feature>
<keyword evidence="7" id="KW-0496">Mitochondrion</keyword>
<keyword evidence="8 9" id="KW-0472">Membrane</keyword>
<dbReference type="Pfam" id="PF12597">
    <property type="entry name" value="Cox20"/>
    <property type="match status" value="1"/>
</dbReference>
<evidence type="ECO:0000256" key="7">
    <source>
        <dbReference type="ARBA" id="ARBA00023128"/>
    </source>
</evidence>
<evidence type="ECO:0000256" key="9">
    <source>
        <dbReference type="SAM" id="Phobius"/>
    </source>
</evidence>
<evidence type="ECO:0000256" key="5">
    <source>
        <dbReference type="ARBA" id="ARBA00022792"/>
    </source>
</evidence>
<comment type="similarity">
    <text evidence="2">Belongs to the COX20 family.</text>
</comment>
<sequence length="154" mass="16922">MARAAASGLRPLCAAEVPVSVVEVCARGGGRLGSRTGVIMEPGEDHPEKSFKILGIDIGRIPCAPESFLYGALGGVAIGLGHFLVTSRARRSYYVAIGGFSLTTTGFWFYCRYNHAKRRFERRMIQEGIKNMLLYEGTQYDATKRAATNEEKRV</sequence>
<keyword evidence="11" id="KW-1185">Reference proteome</keyword>
<dbReference type="PANTHER" id="PTHR31586:SF1">
    <property type="entry name" value="CYTOCHROME C OXIDASE ASSEMBLY PROTEIN COX20, MITOCHONDRIAL"/>
    <property type="match status" value="1"/>
</dbReference>
<protein>
    <recommendedName>
        <fullName evidence="3">Cytochrome c oxidase assembly protein COX20, mitochondrial</fullName>
    </recommendedName>
</protein>
<evidence type="ECO:0000256" key="2">
    <source>
        <dbReference type="ARBA" id="ARBA00009575"/>
    </source>
</evidence>
<comment type="caution">
    <text evidence="10">The sequence shown here is derived from an EMBL/GenBank/DDBJ whole genome shotgun (WGS) entry which is preliminary data.</text>
</comment>